<accession>A0ABQ5VBS1</accession>
<keyword evidence="3" id="KW-1185">Reference proteome</keyword>
<comment type="caution">
    <text evidence="2">The sequence shown here is derived from an EMBL/GenBank/DDBJ whole genome shotgun (WGS) entry which is preliminary data.</text>
</comment>
<dbReference type="Pfam" id="PF11739">
    <property type="entry name" value="YdbH-like"/>
    <property type="match status" value="1"/>
</dbReference>
<organism evidence="2 3">
    <name type="scientific">Algimonas ampicilliniresistens</name>
    <dbReference type="NCBI Taxonomy" id="1298735"/>
    <lineage>
        <taxon>Bacteria</taxon>
        <taxon>Pseudomonadati</taxon>
        <taxon>Pseudomonadota</taxon>
        <taxon>Alphaproteobacteria</taxon>
        <taxon>Maricaulales</taxon>
        <taxon>Robiginitomaculaceae</taxon>
        <taxon>Algimonas</taxon>
    </lineage>
</organism>
<dbReference type="InterPro" id="IPR021730">
    <property type="entry name" value="YdbH"/>
</dbReference>
<dbReference type="EMBL" id="BSNK01000002">
    <property type="protein sequence ID" value="GLQ24537.1"/>
    <property type="molecule type" value="Genomic_DNA"/>
</dbReference>
<sequence>MSAAIHANKKRKPLQRALRILAWLVATALLIIALAAAWAWSNRYELVERQAITYLGSLGIDADLKIRSANGRSADIRNIRLSYEDDPFLTIDRLQASYQWRELLNGAVERLVFTGLDATITVDETGQIVDGWRPPSTGSGGVALPPDGIEVERGTILLKTPFGNVPVSGDATIKSLEAFTFDGRLAETTLTRDGVSVTAAGPVSIERQGKPVSVEAPETRLTLNHPSGNVRDTVLSTTAIFNPDDSSLSGRARLQGGAFDASAGLAGELKKVTIDGRWVDGSATADIDAQITDLTVTNADRRKSLSRTLSLADLLSDTPVAKNFAPSLVGPVADLLIGAELDASVSLLLNKQQRQLSLRGPMTVKTKKTTAILSPVADMAFYRYQDNSGEFSLNTQIDLSRPLPLSLNPLNVRIRSNDGLTIDGIASATGQFKTHAPWRATTRAGRPARVAPLSVGFEYDAPLDSPSRLMLRWAVDYNGDIPGGYVESLTAGGVLNMRLNAGRTQLDYKPDRKLTFSKLETTSDWRVENFSGSIAPRSPVYARTASAITTIQTNLSDASFSAVRPATDSLDVATLFLQVGSAKIAGRVQNIAQNWDVGFSDVSVKSETFPVIGTDLTLPEGELTVGLSADAPLSFSMTAPASTLITPGYVVRGMAVDAAGTIERYTMNYSGGRVRMISQTEDAIPLPVLPVSGDLTVDAGIFSGQALTFLPRVPDTPVNIVYRMIDGQGEADVTIDRLRFKPGGLQPQEMAPALRGKIARVDGIVDAKLHILFGGETPPSGTGSIEIFDMSLGTAPGPITGLSGQIELTSLFPIVTAPDQRLRIRSFDPGFPLENGELVYALVADGVEISEAVFPFGEGQVSFDPFTWVYSAVENRVVLRVAEVEIGEFLKDIGDGRLSATGTLVGTIPVLVRGIDVRVDDGRLEVRNGGTIRFKSQGGVDALPNEYAQQAIKALEDFNYEALFLEIDGPLDGDIEMGVLFTGSNPEVLYGVPFQFAITVEGELFNIARSLNPNGLQERIVASVVSQQQTDSQP</sequence>
<dbReference type="RefSeq" id="WP_284391037.1">
    <property type="nucleotide sequence ID" value="NZ_BSNK01000002.1"/>
</dbReference>
<gene>
    <name evidence="2" type="ORF">GCM10007853_24110</name>
</gene>
<reference evidence="2" key="1">
    <citation type="journal article" date="2014" name="Int. J. Syst. Evol. Microbiol.">
        <title>Complete genome of a new Firmicutes species belonging to the dominant human colonic microbiota ('Ruminococcus bicirculans') reveals two chromosomes and a selective capacity to utilize plant glucans.</title>
        <authorList>
            <consortium name="NISC Comparative Sequencing Program"/>
            <person name="Wegmann U."/>
            <person name="Louis P."/>
            <person name="Goesmann A."/>
            <person name="Henrissat B."/>
            <person name="Duncan S.H."/>
            <person name="Flint H.J."/>
        </authorList>
    </citation>
    <scope>NUCLEOTIDE SEQUENCE</scope>
    <source>
        <strain evidence="2">NBRC 108219</strain>
    </source>
</reference>
<protein>
    <recommendedName>
        <fullName evidence="4">Dicarboxylate transport domain-containing protein</fullName>
    </recommendedName>
</protein>
<keyword evidence="1" id="KW-0812">Transmembrane</keyword>
<evidence type="ECO:0000313" key="3">
    <source>
        <dbReference type="Proteomes" id="UP001161391"/>
    </source>
</evidence>
<keyword evidence="1" id="KW-1133">Transmembrane helix</keyword>
<evidence type="ECO:0008006" key="4">
    <source>
        <dbReference type="Google" id="ProtNLM"/>
    </source>
</evidence>
<dbReference type="Proteomes" id="UP001161391">
    <property type="component" value="Unassembled WGS sequence"/>
</dbReference>
<feature type="transmembrane region" description="Helical" evidence="1">
    <location>
        <begin position="20"/>
        <end position="40"/>
    </location>
</feature>
<evidence type="ECO:0000256" key="1">
    <source>
        <dbReference type="SAM" id="Phobius"/>
    </source>
</evidence>
<proteinExistence type="predicted"/>
<keyword evidence="1" id="KW-0472">Membrane</keyword>
<evidence type="ECO:0000313" key="2">
    <source>
        <dbReference type="EMBL" id="GLQ24537.1"/>
    </source>
</evidence>
<reference evidence="2" key="2">
    <citation type="submission" date="2023-01" db="EMBL/GenBank/DDBJ databases">
        <title>Draft genome sequence of Algimonas ampicilliniresistens strain NBRC 108219.</title>
        <authorList>
            <person name="Sun Q."/>
            <person name="Mori K."/>
        </authorList>
    </citation>
    <scope>NUCLEOTIDE SEQUENCE</scope>
    <source>
        <strain evidence="2">NBRC 108219</strain>
    </source>
</reference>
<name>A0ABQ5VBS1_9PROT</name>